<feature type="compositionally biased region" description="Polar residues" evidence="1">
    <location>
        <begin position="128"/>
        <end position="139"/>
    </location>
</feature>
<gene>
    <name evidence="2" type="ORF">CALCODRAFT_28813</name>
</gene>
<evidence type="ECO:0000313" key="2">
    <source>
        <dbReference type="EMBL" id="KZT54030.1"/>
    </source>
</evidence>
<dbReference type="AlphaFoldDB" id="A0A165E3N3"/>
<name>A0A165E3N3_9BASI</name>
<reference evidence="2 3" key="1">
    <citation type="journal article" date="2016" name="Mol. Biol. Evol.">
        <title>Comparative Genomics of Early-Diverging Mushroom-Forming Fungi Provides Insights into the Origins of Lignocellulose Decay Capabilities.</title>
        <authorList>
            <person name="Nagy L.G."/>
            <person name="Riley R."/>
            <person name="Tritt A."/>
            <person name="Adam C."/>
            <person name="Daum C."/>
            <person name="Floudas D."/>
            <person name="Sun H."/>
            <person name="Yadav J.S."/>
            <person name="Pangilinan J."/>
            <person name="Larsson K.H."/>
            <person name="Matsuura K."/>
            <person name="Barry K."/>
            <person name="Labutti K."/>
            <person name="Kuo R."/>
            <person name="Ohm R.A."/>
            <person name="Bhattacharya S.S."/>
            <person name="Shirouzu T."/>
            <person name="Yoshinaga Y."/>
            <person name="Martin F.M."/>
            <person name="Grigoriev I.V."/>
            <person name="Hibbett D.S."/>
        </authorList>
    </citation>
    <scope>NUCLEOTIDE SEQUENCE [LARGE SCALE GENOMIC DNA]</scope>
    <source>
        <strain evidence="2 3">HHB12733</strain>
    </source>
</reference>
<sequence length="158" mass="16671">MLWLRPTSALSLCSHRNPVADEQEHFVASGSRAGLVSSLIITLTMFYTVLSACKGLPSATPHVQLARSGVYAARKARITSSSSSSSSSIIHPQGLLPTNGAVATLSLATPASFAAPTVHWPTHADPRASSSKAELSIQVTRPPLPEVLDARTRPYSRG</sequence>
<protein>
    <submittedName>
        <fullName evidence="2">Uncharacterized protein</fullName>
    </submittedName>
</protein>
<dbReference type="EMBL" id="KV424023">
    <property type="protein sequence ID" value="KZT54030.1"/>
    <property type="molecule type" value="Genomic_DNA"/>
</dbReference>
<dbReference type="Proteomes" id="UP000076842">
    <property type="component" value="Unassembled WGS sequence"/>
</dbReference>
<evidence type="ECO:0000256" key="1">
    <source>
        <dbReference type="SAM" id="MobiDB-lite"/>
    </source>
</evidence>
<organism evidence="2 3">
    <name type="scientific">Calocera cornea HHB12733</name>
    <dbReference type="NCBI Taxonomy" id="1353952"/>
    <lineage>
        <taxon>Eukaryota</taxon>
        <taxon>Fungi</taxon>
        <taxon>Dikarya</taxon>
        <taxon>Basidiomycota</taxon>
        <taxon>Agaricomycotina</taxon>
        <taxon>Dacrymycetes</taxon>
        <taxon>Dacrymycetales</taxon>
        <taxon>Dacrymycetaceae</taxon>
        <taxon>Calocera</taxon>
    </lineage>
</organism>
<accession>A0A165E3N3</accession>
<keyword evidence="3" id="KW-1185">Reference proteome</keyword>
<dbReference type="InParanoid" id="A0A165E3N3"/>
<evidence type="ECO:0000313" key="3">
    <source>
        <dbReference type="Proteomes" id="UP000076842"/>
    </source>
</evidence>
<feature type="region of interest" description="Disordered" evidence="1">
    <location>
        <begin position="122"/>
        <end position="158"/>
    </location>
</feature>
<proteinExistence type="predicted"/>